<name>A0A975GWP1_9CAUL</name>
<organism evidence="4 5">
    <name type="scientific">Brevundimonas goettingensis</name>
    <dbReference type="NCBI Taxonomy" id="2774190"/>
    <lineage>
        <taxon>Bacteria</taxon>
        <taxon>Pseudomonadati</taxon>
        <taxon>Pseudomonadota</taxon>
        <taxon>Alphaproteobacteria</taxon>
        <taxon>Caulobacterales</taxon>
        <taxon>Caulobacteraceae</taxon>
        <taxon>Brevundimonas</taxon>
    </lineage>
</organism>
<dbReference type="AlphaFoldDB" id="A0A975GWP1"/>
<accession>A0A975GWP1</accession>
<proteinExistence type="predicted"/>
<keyword evidence="2" id="KW-0597">Phosphoprotein</keyword>
<gene>
    <name evidence="4" type="ORF">IFJ75_10215</name>
</gene>
<sequence>MTDPLAPLREKFRLRSVDDLARLKTLLEAKDEVELRRLAHGIAGAAGTFGFPALSEAAVVIDDAYTAGRTPSPGAFDRLVRELQAVAAPKP</sequence>
<evidence type="ECO:0000256" key="1">
    <source>
        <dbReference type="ARBA" id="ARBA00023012"/>
    </source>
</evidence>
<feature type="modified residue" description="Phosphohistidine" evidence="2">
    <location>
        <position position="40"/>
    </location>
</feature>
<evidence type="ECO:0000313" key="4">
    <source>
        <dbReference type="EMBL" id="QTC89695.1"/>
    </source>
</evidence>
<keyword evidence="5" id="KW-1185">Reference proteome</keyword>
<dbReference type="Gene3D" id="1.20.120.160">
    <property type="entry name" value="HPT domain"/>
    <property type="match status" value="1"/>
</dbReference>
<keyword evidence="1" id="KW-0902">Two-component regulatory system</keyword>
<dbReference type="KEGG" id="bgoe:IFJ75_10215"/>
<dbReference type="Pfam" id="PF01627">
    <property type="entry name" value="Hpt"/>
    <property type="match status" value="1"/>
</dbReference>
<dbReference type="CDD" id="cd00088">
    <property type="entry name" value="HPT"/>
    <property type="match status" value="1"/>
</dbReference>
<reference evidence="4" key="1">
    <citation type="submission" date="2020-09" db="EMBL/GenBank/DDBJ databases">
        <title>Brevundimonas sp. LVF2 isolated from a puddle in Goettingen, Germany.</title>
        <authorList>
            <person name="Friedrich I."/>
            <person name="Klassen A."/>
            <person name="Hannes N."/>
            <person name="Schneider D."/>
            <person name="Hertel R."/>
            <person name="Daniel R."/>
        </authorList>
    </citation>
    <scope>NUCLEOTIDE SEQUENCE</scope>
    <source>
        <strain evidence="4">LVF2</strain>
    </source>
</reference>
<evidence type="ECO:0000259" key="3">
    <source>
        <dbReference type="PROSITE" id="PS50894"/>
    </source>
</evidence>
<evidence type="ECO:0000256" key="2">
    <source>
        <dbReference type="PROSITE-ProRule" id="PRU00110"/>
    </source>
</evidence>
<protein>
    <submittedName>
        <fullName evidence="4">Hpt domain-containing protein</fullName>
    </submittedName>
</protein>
<dbReference type="SUPFAM" id="SSF47226">
    <property type="entry name" value="Histidine-containing phosphotransfer domain, HPT domain"/>
    <property type="match status" value="1"/>
</dbReference>
<dbReference type="GO" id="GO:0004672">
    <property type="term" value="F:protein kinase activity"/>
    <property type="evidence" value="ECO:0007669"/>
    <property type="project" value="UniProtKB-ARBA"/>
</dbReference>
<dbReference type="GO" id="GO:0000160">
    <property type="term" value="P:phosphorelay signal transduction system"/>
    <property type="evidence" value="ECO:0007669"/>
    <property type="project" value="UniProtKB-KW"/>
</dbReference>
<feature type="domain" description="HPt" evidence="3">
    <location>
        <begin position="1"/>
        <end position="91"/>
    </location>
</feature>
<dbReference type="RefSeq" id="WP_207867879.1">
    <property type="nucleotide sequence ID" value="NZ_CP062222.1"/>
</dbReference>
<dbReference type="InterPro" id="IPR008207">
    <property type="entry name" value="Sig_transdc_His_kin_Hpt_dom"/>
</dbReference>
<dbReference type="PROSITE" id="PS50894">
    <property type="entry name" value="HPT"/>
    <property type="match status" value="1"/>
</dbReference>
<dbReference type="InterPro" id="IPR036641">
    <property type="entry name" value="HPT_dom_sf"/>
</dbReference>
<evidence type="ECO:0000313" key="5">
    <source>
        <dbReference type="Proteomes" id="UP000663918"/>
    </source>
</evidence>
<dbReference type="Proteomes" id="UP000663918">
    <property type="component" value="Chromosome"/>
</dbReference>
<dbReference type="EMBL" id="CP062222">
    <property type="protein sequence ID" value="QTC89695.1"/>
    <property type="molecule type" value="Genomic_DNA"/>
</dbReference>